<dbReference type="GO" id="GO:0006508">
    <property type="term" value="P:proteolysis"/>
    <property type="evidence" value="ECO:0007669"/>
    <property type="project" value="UniProtKB-KW"/>
</dbReference>
<comment type="caution">
    <text evidence="19">The sequence shown here is derived from an EMBL/GenBank/DDBJ whole genome shotgun (WGS) entry which is preliminary data.</text>
</comment>
<dbReference type="InterPro" id="IPR001264">
    <property type="entry name" value="Glyco_trans_51"/>
</dbReference>
<dbReference type="EMBL" id="RHLQ01000022">
    <property type="protein sequence ID" value="RNC98731.1"/>
    <property type="molecule type" value="Genomic_DNA"/>
</dbReference>
<evidence type="ECO:0000256" key="3">
    <source>
        <dbReference type="ARBA" id="ARBA00007739"/>
    </source>
</evidence>
<dbReference type="OrthoDB" id="9766909at2"/>
<organism evidence="19 20">
    <name type="scientific">Lysinibacillus halotolerans</name>
    <dbReference type="NCBI Taxonomy" id="1368476"/>
    <lineage>
        <taxon>Bacteria</taxon>
        <taxon>Bacillati</taxon>
        <taxon>Bacillota</taxon>
        <taxon>Bacilli</taxon>
        <taxon>Bacillales</taxon>
        <taxon>Bacillaceae</taxon>
        <taxon>Lysinibacillus</taxon>
    </lineage>
</organism>
<evidence type="ECO:0000256" key="13">
    <source>
        <dbReference type="ARBA" id="ARBA00023268"/>
    </source>
</evidence>
<evidence type="ECO:0000259" key="17">
    <source>
        <dbReference type="Pfam" id="PF00905"/>
    </source>
</evidence>
<dbReference type="SUPFAM" id="SSF53955">
    <property type="entry name" value="Lysozyme-like"/>
    <property type="match status" value="1"/>
</dbReference>
<name>A0A3M8H8J7_9BACI</name>
<evidence type="ECO:0000259" key="18">
    <source>
        <dbReference type="Pfam" id="PF00912"/>
    </source>
</evidence>
<evidence type="ECO:0000256" key="1">
    <source>
        <dbReference type="ARBA" id="ARBA00004236"/>
    </source>
</evidence>
<keyword evidence="10" id="KW-0133">Cell shape</keyword>
<dbReference type="GO" id="GO:0008360">
    <property type="term" value="P:regulation of cell shape"/>
    <property type="evidence" value="ECO:0007669"/>
    <property type="project" value="UniProtKB-KW"/>
</dbReference>
<dbReference type="AlphaFoldDB" id="A0A3M8H8J7"/>
<comment type="similarity">
    <text evidence="3">In the N-terminal section; belongs to the glycosyltransferase 51 family.</text>
</comment>
<evidence type="ECO:0000256" key="6">
    <source>
        <dbReference type="ARBA" id="ARBA00022670"/>
    </source>
</evidence>
<evidence type="ECO:0000256" key="15">
    <source>
        <dbReference type="ARBA" id="ARBA00034000"/>
    </source>
</evidence>
<evidence type="ECO:0000313" key="20">
    <source>
        <dbReference type="Proteomes" id="UP000279909"/>
    </source>
</evidence>
<dbReference type="GO" id="GO:0009252">
    <property type="term" value="P:peptidoglycan biosynthetic process"/>
    <property type="evidence" value="ECO:0007669"/>
    <property type="project" value="UniProtKB-KW"/>
</dbReference>
<dbReference type="Gene3D" id="3.40.710.10">
    <property type="entry name" value="DD-peptidase/beta-lactamase superfamily"/>
    <property type="match status" value="1"/>
</dbReference>
<evidence type="ECO:0000256" key="8">
    <source>
        <dbReference type="ARBA" id="ARBA00022679"/>
    </source>
</evidence>
<keyword evidence="7" id="KW-0328">Glycosyltransferase</keyword>
<dbReference type="Pfam" id="PF00912">
    <property type="entry name" value="Transgly"/>
    <property type="match status" value="1"/>
</dbReference>
<keyword evidence="4" id="KW-1003">Cell membrane</keyword>
<dbReference type="PANTHER" id="PTHR32282">
    <property type="entry name" value="BINDING PROTEIN TRANSPEPTIDASE, PUTATIVE-RELATED"/>
    <property type="match status" value="1"/>
</dbReference>
<keyword evidence="8" id="KW-0808">Transferase</keyword>
<feature type="domain" description="Penicillin-binding protein transpeptidase" evidence="17">
    <location>
        <begin position="347"/>
        <end position="615"/>
    </location>
</feature>
<sequence length="616" mass="70189">MKQVVGYMITFCCFSLLLLLVNEITDEMSVAQTHQEQIESEIKLPTIEKQLPVTMVDRNGFVFNEEYTEWRQPIPLKEVPEIIKQIYLLSEDKEFYNHVGFNLGAITRAVVVNSSQDSMEQGGSTITQQLVRLRYLSEEKTYSRKITELFYAYELEQQYDKDEIFEMYLNEMFFGNQVYGIGAASSFYFQKPLAELSIAEMAFIAAIPNNPSLYNPLNHFENTKKRQERLLDILAENNVITKEEANTYKQEKIVLNTKEKIQKNPAYSTYVLAELKDLVAITEGYEQLLKESKSEEEKQKINEQIDEKVNQLLQSGIIIHTALDSKKQLQDERAINKILGNGSLQSSAVVIDNQTREIVSLYAGKDYKKFDFHRAYQGFRQPGSSFKPLVVYAPLFETTDYTPKSIVSGGKYCVADFCPDNYDGKVYGNVSISTAFKYSYNTSALRLLDTIGLNTAFQYIEKFHFQSLVPEDKSYAAGLGGLSYGVTTLELADAYTSFIDGTYVRAKSIRQVTDLEGNVLYSWPTKKETIWSNKTVTYIRSLLKDVVTSGTGRGITITSSYIGAKTGTTNDYKDFWLAGLTDQYTAAVWIGYDNPKSMQSLQDDKIHFKIFNTIMN</sequence>
<evidence type="ECO:0000256" key="5">
    <source>
        <dbReference type="ARBA" id="ARBA00022645"/>
    </source>
</evidence>
<dbReference type="SUPFAM" id="SSF56601">
    <property type="entry name" value="beta-lactamase/transpeptidase-like"/>
    <property type="match status" value="1"/>
</dbReference>
<protein>
    <submittedName>
        <fullName evidence="19">Penicillin-binding protein</fullName>
    </submittedName>
</protein>
<comment type="similarity">
    <text evidence="2">In the C-terminal section; belongs to the transpeptidase family.</text>
</comment>
<dbReference type="GO" id="GO:0071555">
    <property type="term" value="P:cell wall organization"/>
    <property type="evidence" value="ECO:0007669"/>
    <property type="project" value="UniProtKB-KW"/>
</dbReference>
<comment type="catalytic activity">
    <reaction evidence="15">
        <text>Preferential cleavage: (Ac)2-L-Lys-D-Ala-|-D-Ala. Also transpeptidation of peptidyl-alanyl moieties that are N-acyl substituents of D-alanine.</text>
        <dbReference type="EC" id="3.4.16.4"/>
    </reaction>
</comment>
<dbReference type="InterPro" id="IPR036950">
    <property type="entry name" value="PBP_transglycosylase"/>
</dbReference>
<keyword evidence="6" id="KW-0645">Protease</keyword>
<evidence type="ECO:0000256" key="9">
    <source>
        <dbReference type="ARBA" id="ARBA00022801"/>
    </source>
</evidence>
<dbReference type="GO" id="GO:0008658">
    <property type="term" value="F:penicillin binding"/>
    <property type="evidence" value="ECO:0007669"/>
    <property type="project" value="InterPro"/>
</dbReference>
<keyword evidence="5" id="KW-0121">Carboxypeptidase</keyword>
<accession>A0A3M8H8J7</accession>
<reference evidence="19 20" key="1">
    <citation type="journal article" date="2014" name="Int. J. Syst. Evol. Microbiol.">
        <title>Lysinibacillus halotolerans sp. nov., isolated from saline-alkaline soil.</title>
        <authorList>
            <person name="Kong D."/>
            <person name="Wang Y."/>
            <person name="Zhao B."/>
            <person name="Li Y."/>
            <person name="Song J."/>
            <person name="Zhai Y."/>
            <person name="Zhang C."/>
            <person name="Wang H."/>
            <person name="Chen X."/>
            <person name="Zhao B."/>
            <person name="Ruan Z."/>
        </authorList>
    </citation>
    <scope>NUCLEOTIDE SEQUENCE [LARGE SCALE GENOMIC DNA]</scope>
    <source>
        <strain evidence="19 20">MCCC 1A12703</strain>
    </source>
</reference>
<dbReference type="Gene3D" id="1.10.3810.10">
    <property type="entry name" value="Biosynthetic peptidoglycan transglycosylase-like"/>
    <property type="match status" value="1"/>
</dbReference>
<evidence type="ECO:0000256" key="11">
    <source>
        <dbReference type="ARBA" id="ARBA00022984"/>
    </source>
</evidence>
<dbReference type="GO" id="GO:0030288">
    <property type="term" value="C:outer membrane-bounded periplasmic space"/>
    <property type="evidence" value="ECO:0007669"/>
    <property type="project" value="TreeGrafter"/>
</dbReference>
<proteinExistence type="inferred from homology"/>
<dbReference type="GO" id="GO:0008955">
    <property type="term" value="F:peptidoglycan glycosyltransferase activity"/>
    <property type="evidence" value="ECO:0007669"/>
    <property type="project" value="UniProtKB-EC"/>
</dbReference>
<keyword evidence="9" id="KW-0378">Hydrolase</keyword>
<dbReference type="FunFam" id="1.10.3810.10:FF:000001">
    <property type="entry name" value="Penicillin-binding protein 1A"/>
    <property type="match status" value="1"/>
</dbReference>
<dbReference type="InterPro" id="IPR023346">
    <property type="entry name" value="Lysozyme-like_dom_sf"/>
</dbReference>
<keyword evidence="20" id="KW-1185">Reference proteome</keyword>
<keyword evidence="14" id="KW-0961">Cell wall biogenesis/degradation</keyword>
<evidence type="ECO:0000256" key="16">
    <source>
        <dbReference type="ARBA" id="ARBA00049902"/>
    </source>
</evidence>
<evidence type="ECO:0000256" key="10">
    <source>
        <dbReference type="ARBA" id="ARBA00022960"/>
    </source>
</evidence>
<evidence type="ECO:0000256" key="4">
    <source>
        <dbReference type="ARBA" id="ARBA00022475"/>
    </source>
</evidence>
<evidence type="ECO:0000256" key="12">
    <source>
        <dbReference type="ARBA" id="ARBA00023136"/>
    </source>
</evidence>
<dbReference type="InterPro" id="IPR012338">
    <property type="entry name" value="Beta-lactam/transpept-like"/>
</dbReference>
<keyword evidence="12" id="KW-0472">Membrane</keyword>
<dbReference type="RefSeq" id="WP_122972193.1">
    <property type="nucleotide sequence ID" value="NZ_RHLQ01000022.1"/>
</dbReference>
<comment type="subcellular location">
    <subcellularLocation>
        <location evidence="1">Cell membrane</location>
    </subcellularLocation>
</comment>
<dbReference type="GO" id="GO:0009002">
    <property type="term" value="F:serine-type D-Ala-D-Ala carboxypeptidase activity"/>
    <property type="evidence" value="ECO:0007669"/>
    <property type="project" value="UniProtKB-EC"/>
</dbReference>
<keyword evidence="11" id="KW-0573">Peptidoglycan synthesis</keyword>
<evidence type="ECO:0000256" key="7">
    <source>
        <dbReference type="ARBA" id="ARBA00022676"/>
    </source>
</evidence>
<dbReference type="Pfam" id="PF00905">
    <property type="entry name" value="Transpeptidase"/>
    <property type="match status" value="1"/>
</dbReference>
<evidence type="ECO:0000313" key="19">
    <source>
        <dbReference type="EMBL" id="RNC98731.1"/>
    </source>
</evidence>
<dbReference type="Proteomes" id="UP000279909">
    <property type="component" value="Unassembled WGS sequence"/>
</dbReference>
<keyword evidence="13" id="KW-0511">Multifunctional enzyme</keyword>
<evidence type="ECO:0000256" key="14">
    <source>
        <dbReference type="ARBA" id="ARBA00023316"/>
    </source>
</evidence>
<dbReference type="InterPro" id="IPR001460">
    <property type="entry name" value="PCN-bd_Tpept"/>
</dbReference>
<dbReference type="PANTHER" id="PTHR32282:SF11">
    <property type="entry name" value="PENICILLIN-BINDING PROTEIN 1B"/>
    <property type="match status" value="1"/>
</dbReference>
<comment type="catalytic activity">
    <reaction evidence="16">
        <text>[GlcNAc-(1-&gt;4)-Mur2Ac(oyl-L-Ala-gamma-D-Glu-L-Lys-D-Ala-D-Ala)](n)-di-trans,octa-cis-undecaprenyl diphosphate + beta-D-GlcNAc-(1-&gt;4)-Mur2Ac(oyl-L-Ala-gamma-D-Glu-L-Lys-D-Ala-D-Ala)-di-trans,octa-cis-undecaprenyl diphosphate = [GlcNAc-(1-&gt;4)-Mur2Ac(oyl-L-Ala-gamma-D-Glu-L-Lys-D-Ala-D-Ala)](n+1)-di-trans,octa-cis-undecaprenyl diphosphate + di-trans,octa-cis-undecaprenyl diphosphate + H(+)</text>
        <dbReference type="Rhea" id="RHEA:23708"/>
        <dbReference type="Rhea" id="RHEA-COMP:9602"/>
        <dbReference type="Rhea" id="RHEA-COMP:9603"/>
        <dbReference type="ChEBI" id="CHEBI:15378"/>
        <dbReference type="ChEBI" id="CHEBI:58405"/>
        <dbReference type="ChEBI" id="CHEBI:60033"/>
        <dbReference type="ChEBI" id="CHEBI:78435"/>
        <dbReference type="EC" id="2.4.99.28"/>
    </reaction>
</comment>
<gene>
    <name evidence="19" type="ORF">EC501_10210</name>
</gene>
<dbReference type="GO" id="GO:0005886">
    <property type="term" value="C:plasma membrane"/>
    <property type="evidence" value="ECO:0007669"/>
    <property type="project" value="UniProtKB-SubCell"/>
</dbReference>
<evidence type="ECO:0000256" key="2">
    <source>
        <dbReference type="ARBA" id="ARBA00007090"/>
    </source>
</evidence>
<dbReference type="InterPro" id="IPR050396">
    <property type="entry name" value="Glycosyltr_51/Transpeptidase"/>
</dbReference>
<feature type="domain" description="Glycosyl transferase family 51" evidence="18">
    <location>
        <begin position="67"/>
        <end position="232"/>
    </location>
</feature>